<dbReference type="PANTHER" id="PTHR31630">
    <property type="entry name" value="PHYTANOYL-COA DIOXYGENASE-RELATED-RELATED"/>
    <property type="match status" value="1"/>
</dbReference>
<dbReference type="InterPro" id="IPR008775">
    <property type="entry name" value="Phytyl_CoA_dOase-like"/>
</dbReference>
<sequence>MAALTYEYETYLCTKETLKETIQQYGVAIIPGVLDEVECEAMVNGIWDFMEHISQSWEKPLHREKPDTWREFYKLYPLHSMLLQHWGVGHAQASWDVRQNQKIVDIFAHFWECRVEDLLVSFDGLSFNLPPETTNRGWNRNNTWYHTDQSYTTPELKCIQSWVTGLDVKEGDATLSFLESSNRYHAEFRDAFDVTDTKNWYKLTEEQQQFYEQHGCPIKNIKCPKGSMVFWDSRTIHCGVEASKHRALPNVRAVIYLCYMPRSLCTKANLKKKQKAFHELRTTSHYPCSIKLFSKTPRTYGGDMPNITPIPTPILNPLGRSLAGF</sequence>
<dbReference type="SUPFAM" id="SSF51197">
    <property type="entry name" value="Clavaminate synthase-like"/>
    <property type="match status" value="1"/>
</dbReference>
<evidence type="ECO:0000313" key="1">
    <source>
        <dbReference type="EMBL" id="QHS91276.1"/>
    </source>
</evidence>
<name>A0A6C0BGI3_9ZZZZ</name>
<protein>
    <recommendedName>
        <fullName evidence="2">Phytanoyl-CoA dioxygenase</fullName>
    </recommendedName>
</protein>
<dbReference type="Pfam" id="PF05721">
    <property type="entry name" value="PhyH"/>
    <property type="match status" value="1"/>
</dbReference>
<proteinExistence type="predicted"/>
<dbReference type="PANTHER" id="PTHR31630:SF6">
    <property type="entry name" value="PHYTANOYL-COA DIOXYGENASE-RELATED"/>
    <property type="match status" value="1"/>
</dbReference>
<dbReference type="EMBL" id="MN739157">
    <property type="protein sequence ID" value="QHS91276.1"/>
    <property type="molecule type" value="Genomic_DNA"/>
</dbReference>
<reference evidence="1" key="1">
    <citation type="journal article" date="2020" name="Nature">
        <title>Giant virus diversity and host interactions through global metagenomics.</title>
        <authorList>
            <person name="Schulz F."/>
            <person name="Roux S."/>
            <person name="Paez-Espino D."/>
            <person name="Jungbluth S."/>
            <person name="Walsh D.A."/>
            <person name="Denef V.J."/>
            <person name="McMahon K.D."/>
            <person name="Konstantinidis K.T."/>
            <person name="Eloe-Fadrosh E.A."/>
            <person name="Kyrpides N.C."/>
            <person name="Woyke T."/>
        </authorList>
    </citation>
    <scope>NUCLEOTIDE SEQUENCE</scope>
    <source>
        <strain evidence="1">GVMAG-M-3300013004-44</strain>
    </source>
</reference>
<dbReference type="AlphaFoldDB" id="A0A6C0BGI3"/>
<accession>A0A6C0BGI3</accession>
<evidence type="ECO:0008006" key="2">
    <source>
        <dbReference type="Google" id="ProtNLM"/>
    </source>
</evidence>
<dbReference type="Gene3D" id="2.60.120.620">
    <property type="entry name" value="q2cbj1_9rhob like domain"/>
    <property type="match status" value="1"/>
</dbReference>
<organism evidence="1">
    <name type="scientific">viral metagenome</name>
    <dbReference type="NCBI Taxonomy" id="1070528"/>
    <lineage>
        <taxon>unclassified sequences</taxon>
        <taxon>metagenomes</taxon>
        <taxon>organismal metagenomes</taxon>
    </lineage>
</organism>